<proteinExistence type="predicted"/>
<dbReference type="EMBL" id="CP090145">
    <property type="protein sequence ID" value="UOX33020.1"/>
    <property type="molecule type" value="Genomic_DNA"/>
</dbReference>
<name>A0ABY4HKF2_9FLAO</name>
<accession>A0ABY4HKF2</accession>
<reference evidence="1" key="2">
    <citation type="submission" date="2022-04" db="EMBL/GenBank/DDBJ databases">
        <title>Complete Genome Sequence of Flavobacterium sediminilitoris YSM-43, Isolated from a Tidal Sediment.</title>
        <authorList>
            <person name="Lee P.A."/>
        </authorList>
    </citation>
    <scope>NUCLEOTIDE SEQUENCE</scope>
    <source>
        <strain evidence="1">YSM-43</strain>
    </source>
</reference>
<sequence>MKTGDKERYQKTDALDSKNLSNQLKAGVLKGIYIPTEAQEQFMSLARHGTQITKKLRQT</sequence>
<reference evidence="1" key="1">
    <citation type="submission" date="2021-12" db="EMBL/GenBank/DDBJ databases">
        <authorList>
            <person name="Cha I.-T."/>
            <person name="Lee K.-E."/>
            <person name="Park S.-J."/>
        </authorList>
    </citation>
    <scope>NUCLEOTIDE SEQUENCE</scope>
    <source>
        <strain evidence="1">YSM-43</strain>
    </source>
</reference>
<evidence type="ECO:0000313" key="1">
    <source>
        <dbReference type="EMBL" id="UOX33020.1"/>
    </source>
</evidence>
<protein>
    <recommendedName>
        <fullName evidence="3">Transposase</fullName>
    </recommendedName>
</protein>
<dbReference type="RefSeq" id="WP_246915776.1">
    <property type="nucleotide sequence ID" value="NZ_CP090145.1"/>
</dbReference>
<dbReference type="Proteomes" id="UP000830454">
    <property type="component" value="Chromosome"/>
</dbReference>
<gene>
    <name evidence="1" type="ORF">LXD69_13350</name>
</gene>
<organism evidence="1 2">
    <name type="scientific">Flavobacterium sediminilitoris</name>
    <dbReference type="NCBI Taxonomy" id="2024526"/>
    <lineage>
        <taxon>Bacteria</taxon>
        <taxon>Pseudomonadati</taxon>
        <taxon>Bacteroidota</taxon>
        <taxon>Flavobacteriia</taxon>
        <taxon>Flavobacteriales</taxon>
        <taxon>Flavobacteriaceae</taxon>
        <taxon>Flavobacterium</taxon>
    </lineage>
</organism>
<evidence type="ECO:0008006" key="3">
    <source>
        <dbReference type="Google" id="ProtNLM"/>
    </source>
</evidence>
<evidence type="ECO:0000313" key="2">
    <source>
        <dbReference type="Proteomes" id="UP000830454"/>
    </source>
</evidence>
<keyword evidence="2" id="KW-1185">Reference proteome</keyword>